<gene>
    <name evidence="1" type="ORF">BKA67DRAFT_517178</name>
</gene>
<dbReference type="OrthoDB" id="412402at2759"/>
<evidence type="ECO:0000313" key="1">
    <source>
        <dbReference type="EMBL" id="KAH6654159.1"/>
    </source>
</evidence>
<dbReference type="PANTHER" id="PTHR36847">
    <property type="entry name" value="AMIDOLIGASE ENZYME"/>
    <property type="match status" value="1"/>
</dbReference>
<proteinExistence type="predicted"/>
<accession>A0A9P8UL78</accession>
<protein>
    <submittedName>
        <fullName evidence="1">Uncharacterized protein</fullName>
    </submittedName>
</protein>
<evidence type="ECO:0000313" key="2">
    <source>
        <dbReference type="Proteomes" id="UP000758603"/>
    </source>
</evidence>
<sequence length="407" mass="46269">MAIQRTTTSIASLQDKAEDLSIAAELKFLIPFLPCKGKPARIHDGPQLEVVDYIERATQLDDAYDKLKLWQQTFSNVAAAIRNVLKQQAITSYDLDAMNQQERDCWLSYWVVKRSMSAEPAKDHPHRADWIWVPVEVNSPRLSWRDPTTIAVLRSVMDAIKSRYYIVSNYTCEVHVHAGRMDGRPFTLPTLKKLAILCWAAEPVLRKVKDPRSPNHAHVYTWSNSTREYSRLAAELKSEKVVHMPLLQDLVGLPEAFKWVLKDPSTITNSDMEASRLIAATRSHTQLGRLMSGEGRPYRRLGFNFSAFGGEDERARTNPRTVECRFLEGTIDTDVVVSWVQIFGKMVEAALDGAADGDRFTRLATHRSRGQGKADLLDYGLVRLMQRLGIREEVYRPIKMMIRGVQG</sequence>
<dbReference type="EMBL" id="JAGPXC010000004">
    <property type="protein sequence ID" value="KAH6654159.1"/>
    <property type="molecule type" value="Genomic_DNA"/>
</dbReference>
<dbReference type="AlphaFoldDB" id="A0A9P8UL78"/>
<dbReference type="RefSeq" id="XP_045958429.1">
    <property type="nucleotide sequence ID" value="XM_046097879.1"/>
</dbReference>
<organism evidence="1 2">
    <name type="scientific">Truncatella angustata</name>
    <dbReference type="NCBI Taxonomy" id="152316"/>
    <lineage>
        <taxon>Eukaryota</taxon>
        <taxon>Fungi</taxon>
        <taxon>Dikarya</taxon>
        <taxon>Ascomycota</taxon>
        <taxon>Pezizomycotina</taxon>
        <taxon>Sordariomycetes</taxon>
        <taxon>Xylariomycetidae</taxon>
        <taxon>Amphisphaeriales</taxon>
        <taxon>Sporocadaceae</taxon>
        <taxon>Truncatella</taxon>
    </lineage>
</organism>
<dbReference type="Pfam" id="PF12224">
    <property type="entry name" value="Amidoligase_2"/>
    <property type="match status" value="1"/>
</dbReference>
<reference evidence="1" key="1">
    <citation type="journal article" date="2021" name="Nat. Commun.">
        <title>Genetic determinants of endophytism in the Arabidopsis root mycobiome.</title>
        <authorList>
            <person name="Mesny F."/>
            <person name="Miyauchi S."/>
            <person name="Thiergart T."/>
            <person name="Pickel B."/>
            <person name="Atanasova L."/>
            <person name="Karlsson M."/>
            <person name="Huettel B."/>
            <person name="Barry K.W."/>
            <person name="Haridas S."/>
            <person name="Chen C."/>
            <person name="Bauer D."/>
            <person name="Andreopoulos W."/>
            <person name="Pangilinan J."/>
            <person name="LaButti K."/>
            <person name="Riley R."/>
            <person name="Lipzen A."/>
            <person name="Clum A."/>
            <person name="Drula E."/>
            <person name="Henrissat B."/>
            <person name="Kohler A."/>
            <person name="Grigoriev I.V."/>
            <person name="Martin F.M."/>
            <person name="Hacquard S."/>
        </authorList>
    </citation>
    <scope>NUCLEOTIDE SEQUENCE</scope>
    <source>
        <strain evidence="1">MPI-SDFR-AT-0073</strain>
    </source>
</reference>
<name>A0A9P8UL78_9PEZI</name>
<dbReference type="GeneID" id="70126771"/>
<keyword evidence="2" id="KW-1185">Reference proteome</keyword>
<dbReference type="Proteomes" id="UP000758603">
    <property type="component" value="Unassembled WGS sequence"/>
</dbReference>
<comment type="caution">
    <text evidence="1">The sequence shown here is derived from an EMBL/GenBank/DDBJ whole genome shotgun (WGS) entry which is preliminary data.</text>
</comment>
<dbReference type="InterPro" id="IPR022025">
    <property type="entry name" value="Amidoligase_2"/>
</dbReference>
<dbReference type="PANTHER" id="PTHR36847:SF1">
    <property type="entry name" value="AMIDOLIGASE ENZYME"/>
    <property type="match status" value="1"/>
</dbReference>